<dbReference type="SUPFAM" id="SSF55729">
    <property type="entry name" value="Acyl-CoA N-acyltransferases (Nat)"/>
    <property type="match status" value="1"/>
</dbReference>
<organism evidence="4 5">
    <name type="scientific">Neogobius melanostomus</name>
    <name type="common">round goby</name>
    <dbReference type="NCBI Taxonomy" id="47308"/>
    <lineage>
        <taxon>Eukaryota</taxon>
        <taxon>Metazoa</taxon>
        <taxon>Chordata</taxon>
        <taxon>Craniata</taxon>
        <taxon>Vertebrata</taxon>
        <taxon>Euteleostomi</taxon>
        <taxon>Actinopterygii</taxon>
        <taxon>Neopterygii</taxon>
        <taxon>Teleostei</taxon>
        <taxon>Neoteleostei</taxon>
        <taxon>Acanthomorphata</taxon>
        <taxon>Gobiaria</taxon>
        <taxon>Gobiiformes</taxon>
        <taxon>Gobioidei</taxon>
        <taxon>Gobiidae</taxon>
        <taxon>Benthophilinae</taxon>
        <taxon>Neogobiini</taxon>
        <taxon>Neogobius</taxon>
    </lineage>
</organism>
<dbReference type="Gene3D" id="3.40.630.30">
    <property type="match status" value="1"/>
</dbReference>
<keyword evidence="2" id="KW-0472">Membrane</keyword>
<dbReference type="Ensembl" id="ENSNMLT00000041459.1">
    <property type="protein sequence ID" value="ENSNMLP00000037230.1"/>
    <property type="gene ID" value="ENSNMLG00000023037.1"/>
</dbReference>
<dbReference type="InterPro" id="IPR000182">
    <property type="entry name" value="GNAT_dom"/>
</dbReference>
<keyword evidence="2" id="KW-1133">Transmembrane helix</keyword>
<dbReference type="PANTHER" id="PTHR13947">
    <property type="entry name" value="GNAT FAMILY N-ACETYLTRANSFERASE"/>
    <property type="match status" value="1"/>
</dbReference>
<evidence type="ECO:0000256" key="2">
    <source>
        <dbReference type="SAM" id="Phobius"/>
    </source>
</evidence>
<evidence type="ECO:0000259" key="3">
    <source>
        <dbReference type="Pfam" id="PF00583"/>
    </source>
</evidence>
<evidence type="ECO:0000313" key="5">
    <source>
        <dbReference type="Proteomes" id="UP000694523"/>
    </source>
</evidence>
<protein>
    <submittedName>
        <fullName evidence="4">Si:ch211-81n22.1</fullName>
    </submittedName>
</protein>
<dbReference type="InterPro" id="IPR016181">
    <property type="entry name" value="Acyl_CoA_acyltransferase"/>
</dbReference>
<dbReference type="GO" id="GO:0008080">
    <property type="term" value="F:N-acetyltransferase activity"/>
    <property type="evidence" value="ECO:0007669"/>
    <property type="project" value="InterPro"/>
</dbReference>
<reference evidence="4" key="1">
    <citation type="submission" date="2025-08" db="UniProtKB">
        <authorList>
            <consortium name="Ensembl"/>
        </authorList>
    </citation>
    <scope>IDENTIFICATION</scope>
</reference>
<dbReference type="Pfam" id="PF00583">
    <property type="entry name" value="Acetyltransf_1"/>
    <property type="match status" value="1"/>
</dbReference>
<feature type="transmembrane region" description="Helical" evidence="2">
    <location>
        <begin position="53"/>
        <end position="79"/>
    </location>
</feature>
<dbReference type="InterPro" id="IPR050769">
    <property type="entry name" value="NAT_camello-type"/>
</dbReference>
<keyword evidence="1" id="KW-0808">Transferase</keyword>
<evidence type="ECO:0000256" key="1">
    <source>
        <dbReference type="ARBA" id="ARBA00022679"/>
    </source>
</evidence>
<dbReference type="AlphaFoldDB" id="A0A8C6UP42"/>
<keyword evidence="5" id="KW-1185">Reference proteome</keyword>
<evidence type="ECO:0000313" key="4">
    <source>
        <dbReference type="Ensembl" id="ENSNMLP00000037230.1"/>
    </source>
</evidence>
<dbReference type="Proteomes" id="UP000694523">
    <property type="component" value="Unplaced"/>
</dbReference>
<accession>A0A8C6UP42</accession>
<reference evidence="4" key="2">
    <citation type="submission" date="2025-09" db="UniProtKB">
        <authorList>
            <consortium name="Ensembl"/>
        </authorList>
    </citation>
    <scope>IDENTIFICATION</scope>
</reference>
<proteinExistence type="predicted"/>
<dbReference type="PANTHER" id="PTHR13947:SF58">
    <property type="entry name" value="8B (PUTATIVE,_PSEUDO-RELATED"/>
    <property type="match status" value="1"/>
</dbReference>
<sequence>PHFCHLVIRRYHPSDKDTVCELFSVGITEHIGPCFYNAMTTPLYITITTSLCIAGYFLGSWLGALLLPVLWMCVVYYCCREVYAGYVRNRLHTEMQDIPGNYMSRQGDCFWVAEAEEGGRAQIVGTMAVVARENGAERFGELFRMIISPTLCLTFVKESGFSKVVLETSSTQAAAVALYKKIGFKIVRLHKQSEAPKWVILLSQISIIEMEKHI</sequence>
<keyword evidence="2" id="KW-0812">Transmembrane</keyword>
<name>A0A8C6UP42_9GOBI</name>
<feature type="domain" description="N-acetyltransferase" evidence="3">
    <location>
        <begin position="91"/>
        <end position="184"/>
    </location>
</feature>